<organism evidence="4 5">
    <name type="scientific">Tectimicrobiota bacterium</name>
    <dbReference type="NCBI Taxonomy" id="2528274"/>
    <lineage>
        <taxon>Bacteria</taxon>
        <taxon>Pseudomonadati</taxon>
        <taxon>Nitrospinota/Tectimicrobiota group</taxon>
        <taxon>Candidatus Tectimicrobiota</taxon>
    </lineage>
</organism>
<dbReference type="Pfam" id="PF13458">
    <property type="entry name" value="Peripla_BP_6"/>
    <property type="match status" value="1"/>
</dbReference>
<dbReference type="InterPro" id="IPR028081">
    <property type="entry name" value="Leu-bd"/>
</dbReference>
<dbReference type="CDD" id="cd06330">
    <property type="entry name" value="PBP1_As_SBP-like"/>
    <property type="match status" value="1"/>
</dbReference>
<dbReference type="Proteomes" id="UP000772181">
    <property type="component" value="Unassembled WGS sequence"/>
</dbReference>
<comment type="similarity">
    <text evidence="1">Belongs to the leucine-binding protein family.</text>
</comment>
<protein>
    <submittedName>
        <fullName evidence="4">ABC transporter substrate-binding protein</fullName>
    </submittedName>
</protein>
<evidence type="ECO:0000313" key="4">
    <source>
        <dbReference type="EMBL" id="MBI4594987.1"/>
    </source>
</evidence>
<reference evidence="4" key="1">
    <citation type="submission" date="2020-07" db="EMBL/GenBank/DDBJ databases">
        <title>Huge and variable diversity of episymbiotic CPR bacteria and DPANN archaea in groundwater ecosystems.</title>
        <authorList>
            <person name="He C.Y."/>
            <person name="Keren R."/>
            <person name="Whittaker M."/>
            <person name="Farag I.F."/>
            <person name="Doudna J."/>
            <person name="Cate J.H.D."/>
            <person name="Banfield J.F."/>
        </authorList>
    </citation>
    <scope>NUCLEOTIDE SEQUENCE</scope>
    <source>
        <strain evidence="4">NC_groundwater_1482_Ag_S-0.65um_47_24</strain>
    </source>
</reference>
<feature type="domain" description="Leucine-binding protein" evidence="3">
    <location>
        <begin position="57"/>
        <end position="405"/>
    </location>
</feature>
<evidence type="ECO:0000256" key="2">
    <source>
        <dbReference type="ARBA" id="ARBA00022729"/>
    </source>
</evidence>
<comment type="caution">
    <text evidence="4">The sequence shown here is derived from an EMBL/GenBank/DDBJ whole genome shotgun (WGS) entry which is preliminary data.</text>
</comment>
<keyword evidence="2" id="KW-0732">Signal</keyword>
<dbReference type="PANTHER" id="PTHR30483">
    <property type="entry name" value="LEUCINE-SPECIFIC-BINDING PROTEIN"/>
    <property type="match status" value="1"/>
</dbReference>
<evidence type="ECO:0000259" key="3">
    <source>
        <dbReference type="Pfam" id="PF13458"/>
    </source>
</evidence>
<evidence type="ECO:0000313" key="5">
    <source>
        <dbReference type="Proteomes" id="UP000772181"/>
    </source>
</evidence>
<proteinExistence type="inferred from homology"/>
<sequence length="450" mass="50371">MVYGTKTNSGKYLSKSRQTLFSWMRGTKVKGLLFMALTLVFLILALPGFALAADAKPLKMGIVYPLSGAMGLVGEGLVAGHKMAAEEIMKAGGFQGRKVEFIVRDDLGNPELTTRFTKELIIKEGVEWLLTGAGSAVGLAATAVAKEYKMPTFIIGGGTDKITTEEWNPYIFRYRPTCTAEGRAMARIAAEEVTKDIKNPKIDWISWDYEYGRALYEPFIAKLKELRPDVKIAGEAWPRTGETDYGPYISHMIAVKPDIVVNAIWGGGVIAFLKQGKDRGLWDVSKLLSAAEFSNIEYRTAIGLDIPDGTWSSTYDAVTWPTNEAHRKFYELYYKTFPDKPKNLPPHGFVSPSYYMVHLINKGMEKAKSSEPMAVIKAMEGLTMETYNATVQVRDFDHQVTTGYVWAPMIEKKGVSYPVLDDKRMKYVPIEKELFTKEEWLARRKAAGKE</sequence>
<dbReference type="PANTHER" id="PTHR30483:SF37">
    <property type="entry name" value="ABC TRANSPORTER SUBSTRATE-BINDING PROTEIN"/>
    <property type="match status" value="1"/>
</dbReference>
<dbReference type="EMBL" id="JACQWF010000058">
    <property type="protein sequence ID" value="MBI4594987.1"/>
    <property type="molecule type" value="Genomic_DNA"/>
</dbReference>
<dbReference type="SUPFAM" id="SSF53822">
    <property type="entry name" value="Periplasmic binding protein-like I"/>
    <property type="match status" value="1"/>
</dbReference>
<evidence type="ECO:0000256" key="1">
    <source>
        <dbReference type="ARBA" id="ARBA00010062"/>
    </source>
</evidence>
<gene>
    <name evidence="4" type="ORF">HY730_01245</name>
</gene>
<dbReference type="InterPro" id="IPR051010">
    <property type="entry name" value="BCAA_transport"/>
</dbReference>
<dbReference type="Gene3D" id="3.40.50.2300">
    <property type="match status" value="2"/>
</dbReference>
<dbReference type="InterPro" id="IPR028082">
    <property type="entry name" value="Peripla_BP_I"/>
</dbReference>
<name>A0A933GK06_UNCTE</name>
<accession>A0A933GK06</accession>
<dbReference type="AlphaFoldDB" id="A0A933GK06"/>